<evidence type="ECO:0000256" key="1">
    <source>
        <dbReference type="ARBA" id="ARBA00001947"/>
    </source>
</evidence>
<evidence type="ECO:0000256" key="3">
    <source>
        <dbReference type="ARBA" id="ARBA00007931"/>
    </source>
</evidence>
<accession>A0A7K1U615</accession>
<sequence>MSYPELTMAFRAVELHALENNRYALYSNGKVLYIGHILYHIIRDLQKGVSLSGIRENVRAQYGAELEEQRIATILKQDILDKIYDQDGNGTGASQYIRGRIRLLGTEQINRWAQTGKHLFSTSLMIPLMLVGGIATFSFLFYLIFHQWFAGGTVTIKDSLYFIVGSYAFVAIVGVLHEMGHASAAARFNMPTKEIGLGFYLVFPVFFADVTKIWLLDKKKRVMVNCGGIYFQLIINLVLLAIYALVQHHSLFSIVVKAFFVTNTLMCLYATNPFLRNDGYWLYSDGFDLPNLTAQARAYPKYFYHRYLQGEDTGNNTPFKKEIPLFAYSLLYFCIMAALMFALTRLTIKNYHDISGLLYKRPEGEMFEVVRHYLKVFFAAGINLFFLYNLTTSVITRTKKYLNQNL</sequence>
<dbReference type="Pfam" id="PF02163">
    <property type="entry name" value="Peptidase_M50"/>
    <property type="match status" value="1"/>
</dbReference>
<feature type="transmembrane region" description="Helical" evidence="7">
    <location>
        <begin position="197"/>
        <end position="215"/>
    </location>
</feature>
<keyword evidence="10" id="KW-1185">Reference proteome</keyword>
<comment type="cofactor">
    <cofactor evidence="1">
        <name>Zn(2+)</name>
        <dbReference type="ChEBI" id="CHEBI:29105"/>
    </cofactor>
</comment>
<evidence type="ECO:0000256" key="4">
    <source>
        <dbReference type="ARBA" id="ARBA00022692"/>
    </source>
</evidence>
<comment type="caution">
    <text evidence="9">The sequence shown here is derived from an EMBL/GenBank/DDBJ whole genome shotgun (WGS) entry which is preliminary data.</text>
</comment>
<evidence type="ECO:0000256" key="5">
    <source>
        <dbReference type="ARBA" id="ARBA00022989"/>
    </source>
</evidence>
<dbReference type="EMBL" id="WRXN01000006">
    <property type="protein sequence ID" value="MVT09797.1"/>
    <property type="molecule type" value="Genomic_DNA"/>
</dbReference>
<dbReference type="AlphaFoldDB" id="A0A7K1U615"/>
<keyword evidence="4 7" id="KW-0812">Transmembrane</keyword>
<evidence type="ECO:0000313" key="9">
    <source>
        <dbReference type="EMBL" id="MVT09797.1"/>
    </source>
</evidence>
<evidence type="ECO:0000256" key="7">
    <source>
        <dbReference type="SAM" id="Phobius"/>
    </source>
</evidence>
<feature type="transmembrane region" description="Helical" evidence="7">
    <location>
        <begin position="325"/>
        <end position="348"/>
    </location>
</feature>
<name>A0A7K1U615_9BACT</name>
<evidence type="ECO:0000313" key="10">
    <source>
        <dbReference type="Proteomes" id="UP000461730"/>
    </source>
</evidence>
<feature type="domain" description="Peptidase M50" evidence="8">
    <location>
        <begin position="169"/>
        <end position="269"/>
    </location>
</feature>
<evidence type="ECO:0000256" key="6">
    <source>
        <dbReference type="ARBA" id="ARBA00023136"/>
    </source>
</evidence>
<feature type="transmembrane region" description="Helical" evidence="7">
    <location>
        <begin position="124"/>
        <end position="148"/>
    </location>
</feature>
<evidence type="ECO:0000259" key="8">
    <source>
        <dbReference type="Pfam" id="PF02163"/>
    </source>
</evidence>
<dbReference type="Proteomes" id="UP000461730">
    <property type="component" value="Unassembled WGS sequence"/>
</dbReference>
<keyword evidence="5 7" id="KW-1133">Transmembrane helix</keyword>
<evidence type="ECO:0000256" key="2">
    <source>
        <dbReference type="ARBA" id="ARBA00004141"/>
    </source>
</evidence>
<dbReference type="InterPro" id="IPR008915">
    <property type="entry name" value="Peptidase_M50"/>
</dbReference>
<organism evidence="9 10">
    <name type="scientific">Chitinophaga tropicalis</name>
    <dbReference type="NCBI Taxonomy" id="2683588"/>
    <lineage>
        <taxon>Bacteria</taxon>
        <taxon>Pseudomonadati</taxon>
        <taxon>Bacteroidota</taxon>
        <taxon>Chitinophagia</taxon>
        <taxon>Chitinophagales</taxon>
        <taxon>Chitinophagaceae</taxon>
        <taxon>Chitinophaga</taxon>
    </lineage>
</organism>
<dbReference type="GO" id="GO:0006508">
    <property type="term" value="P:proteolysis"/>
    <property type="evidence" value="ECO:0007669"/>
    <property type="project" value="InterPro"/>
</dbReference>
<comment type="subcellular location">
    <subcellularLocation>
        <location evidence="2">Membrane</location>
        <topology evidence="2">Multi-pass membrane protein</topology>
    </subcellularLocation>
</comment>
<gene>
    <name evidence="9" type="ORF">GO493_16115</name>
</gene>
<proteinExistence type="inferred from homology"/>
<dbReference type="RefSeq" id="WP_157307235.1">
    <property type="nucleotide sequence ID" value="NZ_WRXN01000006.1"/>
</dbReference>
<reference evidence="9 10" key="1">
    <citation type="submission" date="2019-12" db="EMBL/GenBank/DDBJ databases">
        <title>Chitinophaga sp. strain ysch24 (GDMCC 1.1355), whole genome shotgun sequence.</title>
        <authorList>
            <person name="Zhang X."/>
        </authorList>
    </citation>
    <scope>NUCLEOTIDE SEQUENCE [LARGE SCALE GENOMIC DNA]</scope>
    <source>
        <strain evidence="10">ysch24</strain>
    </source>
</reference>
<dbReference type="GO" id="GO:0016020">
    <property type="term" value="C:membrane"/>
    <property type="evidence" value="ECO:0007669"/>
    <property type="project" value="UniProtKB-SubCell"/>
</dbReference>
<feature type="transmembrane region" description="Helical" evidence="7">
    <location>
        <begin position="222"/>
        <end position="245"/>
    </location>
</feature>
<feature type="transmembrane region" description="Helical" evidence="7">
    <location>
        <begin position="251"/>
        <end position="271"/>
    </location>
</feature>
<comment type="similarity">
    <text evidence="3">Belongs to the peptidase M50B family.</text>
</comment>
<keyword evidence="6 7" id="KW-0472">Membrane</keyword>
<protein>
    <recommendedName>
        <fullName evidence="8">Peptidase M50 domain-containing protein</fullName>
    </recommendedName>
</protein>
<feature type="transmembrane region" description="Helical" evidence="7">
    <location>
        <begin position="372"/>
        <end position="390"/>
    </location>
</feature>
<feature type="transmembrane region" description="Helical" evidence="7">
    <location>
        <begin position="160"/>
        <end position="177"/>
    </location>
</feature>